<dbReference type="InterPro" id="IPR054448">
    <property type="entry name" value="HTH_put_ascomycetes"/>
</dbReference>
<evidence type="ECO:0000313" key="3">
    <source>
        <dbReference type="EMBL" id="KAJ5095989.1"/>
    </source>
</evidence>
<feature type="region of interest" description="Disordered" evidence="1">
    <location>
        <begin position="1"/>
        <end position="114"/>
    </location>
</feature>
<dbReference type="Pfam" id="PF22943">
    <property type="entry name" value="HTH_68"/>
    <property type="match status" value="1"/>
</dbReference>
<reference evidence="3" key="1">
    <citation type="submission" date="2022-11" db="EMBL/GenBank/DDBJ databases">
        <authorList>
            <person name="Petersen C."/>
        </authorList>
    </citation>
    <scope>NUCLEOTIDE SEQUENCE</scope>
    <source>
        <strain evidence="3">IBT 34128</strain>
    </source>
</reference>
<keyword evidence="4" id="KW-1185">Reference proteome</keyword>
<feature type="compositionally biased region" description="Polar residues" evidence="1">
    <location>
        <begin position="72"/>
        <end position="81"/>
    </location>
</feature>
<gene>
    <name evidence="3" type="ORF">NUU61_005345</name>
</gene>
<comment type="caution">
    <text evidence="3">The sequence shown here is derived from an EMBL/GenBank/DDBJ whole genome shotgun (WGS) entry which is preliminary data.</text>
</comment>
<accession>A0A9W9F9M1</accession>
<sequence length="209" mass="22212">MGSAASKPARSAAGAASRRQYPKQPPPPPREPAPAPKATKAPSPTSTPTPPSPSQAPAPAPATMSQGPIYHSSEQASQVKSSAIDLDGRDPDFAASLRSIGPVNPSPTHSNSSTFNRPGSMQTIFPQSSNPALLVMTARQRVAKAVAEESDQLGRQSFNGRRFVDALTLQQALTMRDRQKMPRAEIENILRLQPGVMDRLGMEGLVSRV</sequence>
<protein>
    <recommendedName>
        <fullName evidence="2">Helix-turn-helix domain-containing protein</fullName>
    </recommendedName>
</protein>
<evidence type="ECO:0000259" key="2">
    <source>
        <dbReference type="Pfam" id="PF22943"/>
    </source>
</evidence>
<evidence type="ECO:0000313" key="4">
    <source>
        <dbReference type="Proteomes" id="UP001141434"/>
    </source>
</evidence>
<dbReference type="GeneID" id="81395095"/>
<dbReference type="RefSeq" id="XP_056511540.1">
    <property type="nucleotide sequence ID" value="XM_056655927.1"/>
</dbReference>
<organism evidence="3 4">
    <name type="scientific">Penicillium alfredii</name>
    <dbReference type="NCBI Taxonomy" id="1506179"/>
    <lineage>
        <taxon>Eukaryota</taxon>
        <taxon>Fungi</taxon>
        <taxon>Dikarya</taxon>
        <taxon>Ascomycota</taxon>
        <taxon>Pezizomycotina</taxon>
        <taxon>Eurotiomycetes</taxon>
        <taxon>Eurotiomycetidae</taxon>
        <taxon>Eurotiales</taxon>
        <taxon>Aspergillaceae</taxon>
        <taxon>Penicillium</taxon>
    </lineage>
</organism>
<name>A0A9W9F9M1_9EURO</name>
<dbReference type="AlphaFoldDB" id="A0A9W9F9M1"/>
<feature type="compositionally biased region" description="Pro residues" evidence="1">
    <location>
        <begin position="23"/>
        <end position="35"/>
    </location>
</feature>
<dbReference type="OrthoDB" id="4085451at2759"/>
<feature type="compositionally biased region" description="Pro residues" evidence="1">
    <location>
        <begin position="45"/>
        <end position="60"/>
    </location>
</feature>
<proteinExistence type="predicted"/>
<feature type="domain" description="Helix-turn-helix" evidence="2">
    <location>
        <begin position="163"/>
        <end position="207"/>
    </location>
</feature>
<reference evidence="3" key="2">
    <citation type="journal article" date="2023" name="IMA Fungus">
        <title>Comparative genomic study of the Penicillium genus elucidates a diverse pangenome and 15 lateral gene transfer events.</title>
        <authorList>
            <person name="Petersen C."/>
            <person name="Sorensen T."/>
            <person name="Nielsen M.R."/>
            <person name="Sondergaard T.E."/>
            <person name="Sorensen J.L."/>
            <person name="Fitzpatrick D.A."/>
            <person name="Frisvad J.C."/>
            <person name="Nielsen K.L."/>
        </authorList>
    </citation>
    <scope>NUCLEOTIDE SEQUENCE</scope>
    <source>
        <strain evidence="3">IBT 34128</strain>
    </source>
</reference>
<evidence type="ECO:0000256" key="1">
    <source>
        <dbReference type="SAM" id="MobiDB-lite"/>
    </source>
</evidence>
<dbReference type="EMBL" id="JAPMSZ010000007">
    <property type="protein sequence ID" value="KAJ5095989.1"/>
    <property type="molecule type" value="Genomic_DNA"/>
</dbReference>
<feature type="compositionally biased region" description="Low complexity" evidence="1">
    <location>
        <begin position="1"/>
        <end position="19"/>
    </location>
</feature>
<dbReference type="Proteomes" id="UP001141434">
    <property type="component" value="Unassembled WGS sequence"/>
</dbReference>